<evidence type="ECO:0000259" key="1">
    <source>
        <dbReference type="Pfam" id="PF12728"/>
    </source>
</evidence>
<feature type="domain" description="Helix-turn-helix" evidence="1">
    <location>
        <begin position="35"/>
        <end position="76"/>
    </location>
</feature>
<dbReference type="GO" id="GO:0003677">
    <property type="term" value="F:DNA binding"/>
    <property type="evidence" value="ECO:0007669"/>
    <property type="project" value="InterPro"/>
</dbReference>
<accession>A0A9X4EL99</accession>
<comment type="caution">
    <text evidence="2">The sequence shown here is derived from an EMBL/GenBank/DDBJ whole genome shotgun (WGS) entry which is preliminary data.</text>
</comment>
<dbReference type="Proteomes" id="UP001149303">
    <property type="component" value="Unassembled WGS sequence"/>
</dbReference>
<dbReference type="AlphaFoldDB" id="A0A9X4EL99"/>
<gene>
    <name evidence="2" type="ORF">LCI24_04405</name>
</gene>
<keyword evidence="3" id="KW-1185">Reference proteome</keyword>
<name>A0A9X4EL99_9FLAO</name>
<dbReference type="EMBL" id="JAIWJY010000002">
    <property type="protein sequence ID" value="MDE1206031.1"/>
    <property type="molecule type" value="Genomic_DNA"/>
</dbReference>
<proteinExistence type="predicted"/>
<sequence length="90" mass="10463">MDNPFEKINLQLEKICISLEELKEVNKIDNNDKIYSVTEASLISKCSKQTIRNLVKKGKIKATRMGRKILIPHSELFNPMNDVKSLKYKR</sequence>
<reference evidence="2" key="1">
    <citation type="submission" date="2021-09" db="EMBL/GenBank/DDBJ databases">
        <authorList>
            <person name="Smyrli M."/>
        </authorList>
    </citation>
    <scope>NUCLEOTIDE SEQUENCE</scope>
    <source>
        <strain evidence="2">LAR25</strain>
    </source>
</reference>
<evidence type="ECO:0000313" key="2">
    <source>
        <dbReference type="EMBL" id="MDE1206031.1"/>
    </source>
</evidence>
<organism evidence="2 3">
    <name type="scientific">Tenacibaculum larymnensis</name>
    <dbReference type="NCBI Taxonomy" id="2878201"/>
    <lineage>
        <taxon>Bacteria</taxon>
        <taxon>Pseudomonadati</taxon>
        <taxon>Bacteroidota</taxon>
        <taxon>Flavobacteriia</taxon>
        <taxon>Flavobacteriales</taxon>
        <taxon>Flavobacteriaceae</taxon>
        <taxon>Tenacibaculum</taxon>
    </lineage>
</organism>
<dbReference type="InterPro" id="IPR041657">
    <property type="entry name" value="HTH_17"/>
</dbReference>
<dbReference type="NCBIfam" id="TIGR01764">
    <property type="entry name" value="excise"/>
    <property type="match status" value="1"/>
</dbReference>
<dbReference type="InterPro" id="IPR010093">
    <property type="entry name" value="SinI_DNA-bd"/>
</dbReference>
<evidence type="ECO:0000313" key="3">
    <source>
        <dbReference type="Proteomes" id="UP001149303"/>
    </source>
</evidence>
<dbReference type="Pfam" id="PF12728">
    <property type="entry name" value="HTH_17"/>
    <property type="match status" value="1"/>
</dbReference>
<protein>
    <submittedName>
        <fullName evidence="2">Helix-turn-helix domain-containing protein</fullName>
    </submittedName>
</protein>
<dbReference type="RefSeq" id="WP_121145931.1">
    <property type="nucleotide sequence ID" value="NZ_JAIWJY010000002.1"/>
</dbReference>